<dbReference type="AlphaFoldDB" id="Q7RMQ9"/>
<dbReference type="PaxDb" id="73239-Q7RMQ9"/>
<gene>
    <name evidence="1" type="ORF">PY02119</name>
</gene>
<accession>Q7RMQ9</accession>
<dbReference type="EMBL" id="AABL01000580">
    <property type="protein sequence ID" value="EAA21547.1"/>
    <property type="molecule type" value="Genomic_DNA"/>
</dbReference>
<organism evidence="1 2">
    <name type="scientific">Plasmodium yoelii yoelii</name>
    <dbReference type="NCBI Taxonomy" id="73239"/>
    <lineage>
        <taxon>Eukaryota</taxon>
        <taxon>Sar</taxon>
        <taxon>Alveolata</taxon>
        <taxon>Apicomplexa</taxon>
        <taxon>Aconoidasida</taxon>
        <taxon>Haemosporida</taxon>
        <taxon>Plasmodiidae</taxon>
        <taxon>Plasmodium</taxon>
        <taxon>Plasmodium (Vinckeia)</taxon>
    </lineage>
</organism>
<dbReference type="InParanoid" id="Q7RMQ9"/>
<sequence>FLYFIGENYLLNINYICATFRIFN</sequence>
<dbReference type="Proteomes" id="UP000008553">
    <property type="component" value="Unassembled WGS sequence"/>
</dbReference>
<evidence type="ECO:0000313" key="1">
    <source>
        <dbReference type="EMBL" id="EAA21547.1"/>
    </source>
</evidence>
<keyword evidence="2" id="KW-1185">Reference proteome</keyword>
<comment type="caution">
    <text evidence="1">The sequence shown here is derived from an EMBL/GenBank/DDBJ whole genome shotgun (WGS) entry which is preliminary data.</text>
</comment>
<evidence type="ECO:0000313" key="2">
    <source>
        <dbReference type="Proteomes" id="UP000008553"/>
    </source>
</evidence>
<protein>
    <submittedName>
        <fullName evidence="1">Uncharacterized protein</fullName>
    </submittedName>
</protein>
<proteinExistence type="predicted"/>
<reference evidence="1 2" key="1">
    <citation type="journal article" date="2002" name="Nature">
        <title>Genome sequence and comparative analysis of the model rodent malaria parasite Plasmodium yoelii yoelii.</title>
        <authorList>
            <person name="Carlton J.M."/>
            <person name="Angiuoli S.V."/>
            <person name="Suh B.B."/>
            <person name="Kooij T.W."/>
            <person name="Pertea M."/>
            <person name="Silva J.C."/>
            <person name="Ermolaeva M.D."/>
            <person name="Allen J.E."/>
            <person name="Selengut J.D."/>
            <person name="Koo H.L."/>
            <person name="Peterson J.D."/>
            <person name="Pop M."/>
            <person name="Kosack D.S."/>
            <person name="Shumway M.F."/>
            <person name="Bidwell S.L."/>
            <person name="Shallom S.J."/>
            <person name="van Aken S.E."/>
            <person name="Riedmuller S.B."/>
            <person name="Feldblyum T.V."/>
            <person name="Cho J.K."/>
            <person name="Quackenbush J."/>
            <person name="Sedegah M."/>
            <person name="Shoaibi A."/>
            <person name="Cummings L.M."/>
            <person name="Florens L."/>
            <person name="Yates J.R."/>
            <person name="Raine J.D."/>
            <person name="Sinden R.E."/>
            <person name="Harris M.A."/>
            <person name="Cunningham D.A."/>
            <person name="Preiser P.R."/>
            <person name="Bergman L.W."/>
            <person name="Vaidya A.B."/>
            <person name="van Lin L.H."/>
            <person name="Janse C.J."/>
            <person name="Waters A.P."/>
            <person name="Smith H.O."/>
            <person name="White O.R."/>
            <person name="Salzberg S.L."/>
            <person name="Venter J.C."/>
            <person name="Fraser C.M."/>
            <person name="Hoffman S.L."/>
            <person name="Gardner M.J."/>
            <person name="Carucci D.J."/>
        </authorList>
    </citation>
    <scope>NUCLEOTIDE SEQUENCE [LARGE SCALE GENOMIC DNA]</scope>
    <source>
        <strain evidence="1 2">17XNL</strain>
    </source>
</reference>
<name>Q7RMQ9_PLAYO</name>
<feature type="non-terminal residue" evidence="1">
    <location>
        <position position="1"/>
    </location>
</feature>